<dbReference type="Proteomes" id="UP000299367">
    <property type="component" value="Unassembled WGS sequence"/>
</dbReference>
<feature type="chain" id="PRO_5019768382" evidence="1">
    <location>
        <begin position="21"/>
        <end position="144"/>
    </location>
</feature>
<accession>A0A480AAW8</accession>
<organism evidence="2 3">
    <name type="scientific">Dolichospermum planctonicum</name>
    <dbReference type="NCBI Taxonomy" id="136072"/>
    <lineage>
        <taxon>Bacteria</taxon>
        <taxon>Bacillati</taxon>
        <taxon>Cyanobacteriota</taxon>
        <taxon>Cyanophyceae</taxon>
        <taxon>Nostocales</taxon>
        <taxon>Aphanizomenonaceae</taxon>
        <taxon>Dolichospermum</taxon>
    </lineage>
</organism>
<evidence type="ECO:0000256" key="1">
    <source>
        <dbReference type="SAM" id="SignalP"/>
    </source>
</evidence>
<sequence>MQIKGIALSLVLGLSLPIVADVCVPSQAVANLAFPEGKFFDVEGQLQPPSWNLTLWKAQGKYYYKNLNLKTGKQICLIGAKASGTQARPVFTWINAKYKYRVSWQIVQRELIRLEVIDPSGKVILNQLFVSEPGKFENPNTTKC</sequence>
<reference evidence="3" key="1">
    <citation type="submission" date="2019-02" db="EMBL/GenBank/DDBJ databases">
        <title>Draft genome sequence of Dolichospermum planctonicum NIES-80.</title>
        <authorList>
            <person name="Yamaguchi H."/>
            <person name="Suzuki S."/>
            <person name="Kawachi M."/>
        </authorList>
    </citation>
    <scope>NUCLEOTIDE SEQUENCE [LARGE SCALE GENOMIC DNA]</scope>
    <source>
        <strain evidence="3">NIES-80</strain>
    </source>
</reference>
<proteinExistence type="predicted"/>
<keyword evidence="1" id="KW-0732">Signal</keyword>
<evidence type="ECO:0000313" key="2">
    <source>
        <dbReference type="EMBL" id="GCL42235.1"/>
    </source>
</evidence>
<name>A0A480AAW8_9CYAN</name>
<comment type="caution">
    <text evidence="2">The sequence shown here is derived from an EMBL/GenBank/DDBJ whole genome shotgun (WGS) entry which is preliminary data.</text>
</comment>
<protein>
    <submittedName>
        <fullName evidence="2">Uncharacterized protein</fullName>
    </submittedName>
</protein>
<dbReference type="OrthoDB" id="462221at2"/>
<gene>
    <name evidence="2" type="ORF">NIES80_19380</name>
</gene>
<dbReference type="AlphaFoldDB" id="A0A480AAW8"/>
<dbReference type="EMBL" id="BJCF01000018">
    <property type="protein sequence ID" value="GCL42235.1"/>
    <property type="molecule type" value="Genomic_DNA"/>
</dbReference>
<dbReference type="RefSeq" id="WP_137907871.1">
    <property type="nucleotide sequence ID" value="NZ_BJCF01000018.1"/>
</dbReference>
<feature type="signal peptide" evidence="1">
    <location>
        <begin position="1"/>
        <end position="20"/>
    </location>
</feature>
<evidence type="ECO:0000313" key="3">
    <source>
        <dbReference type="Proteomes" id="UP000299367"/>
    </source>
</evidence>